<proteinExistence type="predicted"/>
<keyword evidence="2" id="KW-1185">Reference proteome</keyword>
<reference evidence="1" key="1">
    <citation type="submission" date="2021-06" db="EMBL/GenBank/DDBJ databases">
        <title>Parelaphostrongylus tenuis whole genome reference sequence.</title>
        <authorList>
            <person name="Garwood T.J."/>
            <person name="Larsen P.A."/>
            <person name="Fountain-Jones N.M."/>
            <person name="Garbe J.R."/>
            <person name="Macchietto M.G."/>
            <person name="Kania S.A."/>
            <person name="Gerhold R.W."/>
            <person name="Richards J.E."/>
            <person name="Wolf T.M."/>
        </authorList>
    </citation>
    <scope>NUCLEOTIDE SEQUENCE</scope>
    <source>
        <strain evidence="1">MNPRO001-30</strain>
        <tissue evidence="1">Meninges</tissue>
    </source>
</reference>
<comment type="caution">
    <text evidence="1">The sequence shown here is derived from an EMBL/GenBank/DDBJ whole genome shotgun (WGS) entry which is preliminary data.</text>
</comment>
<evidence type="ECO:0000313" key="2">
    <source>
        <dbReference type="Proteomes" id="UP001196413"/>
    </source>
</evidence>
<dbReference type="EMBL" id="JAHQIW010001730">
    <property type="protein sequence ID" value="KAJ1353480.1"/>
    <property type="molecule type" value="Genomic_DNA"/>
</dbReference>
<sequence>MTIVCQREANVRNATCSWKTARVCVVQWMLLIDDEHPHFDHLISTDAIEASRYETKCSHILETFIDTLKLEKCEQIDRNVRQSAHCRESTNIQMADILRDRTYVYRNISSSPLATMGNPSE</sequence>
<dbReference type="Proteomes" id="UP001196413">
    <property type="component" value="Unassembled WGS sequence"/>
</dbReference>
<organism evidence="1 2">
    <name type="scientific">Parelaphostrongylus tenuis</name>
    <name type="common">Meningeal worm</name>
    <dbReference type="NCBI Taxonomy" id="148309"/>
    <lineage>
        <taxon>Eukaryota</taxon>
        <taxon>Metazoa</taxon>
        <taxon>Ecdysozoa</taxon>
        <taxon>Nematoda</taxon>
        <taxon>Chromadorea</taxon>
        <taxon>Rhabditida</taxon>
        <taxon>Rhabditina</taxon>
        <taxon>Rhabditomorpha</taxon>
        <taxon>Strongyloidea</taxon>
        <taxon>Metastrongylidae</taxon>
        <taxon>Parelaphostrongylus</taxon>
    </lineage>
</organism>
<name>A0AAD5M955_PARTN</name>
<dbReference type="AlphaFoldDB" id="A0AAD5M955"/>
<protein>
    <submittedName>
        <fullName evidence="1">Uncharacterized protein</fullName>
    </submittedName>
</protein>
<evidence type="ECO:0000313" key="1">
    <source>
        <dbReference type="EMBL" id="KAJ1353480.1"/>
    </source>
</evidence>
<accession>A0AAD5M955</accession>
<gene>
    <name evidence="1" type="ORF">KIN20_010119</name>
</gene>